<keyword evidence="3" id="KW-1185">Reference proteome</keyword>
<dbReference type="Proteomes" id="UP000599578">
    <property type="component" value="Unassembled WGS sequence"/>
</dbReference>
<dbReference type="InterPro" id="IPR011836">
    <property type="entry name" value="YhdP"/>
</dbReference>
<dbReference type="NCBIfam" id="TIGR02099">
    <property type="entry name" value="YhdP family protein"/>
    <property type="match status" value="1"/>
</dbReference>
<accession>A0A918DUD5</accession>
<sequence length="1272" mass="137768">MVRRTLGWLGWACVALALVVALAFSLARYYLPAASAYRDEVAGLLTRQLGVPIAIGTLEADWAGRWPRITLTDVRAYSESDAGPEVRSRLARVSLQFDLLRSLRHLAPVFGEVEAEGLELLWRQRGGRWLHRPRSGDVGSGLDPVAWQRALALVMLQPQLGIRNTRLTLIPEQGAVRSLTVPELILRNSSTEHQLSGLLDLQTAVDAGQLRFAVETRKVPENPLTADYDFYLSLDDIGPELPNLADLPLELASLSLGTEFWGRLSGGELDSVNGRLRFSQLRLDDPRFPAISDGATDFALLRRPQGYQLQLNQLGFVSAGEPFELEQLVLDGDWQARKLLPRSLGLPALDLAQLGRWLQVQPFAPEVLQRSMQSLAPRGTLRNLRVDLPADGSVADFRLAGDLEGGAIDAGWGAPAVAGIQGRLEADRNGGRIHLASDDFDLFFPELYDSGWHYRDAGGVVGWRLAPDGVVIGSQLLHLGNDSVNAAGRFSMVLPFDREQQSELTLMIGMTDSDALQAPNYVPSALVGPALTRWLDGAIGAGRLKAGGLVVHAGTRRLESRRPPTVQLFFDVDRADFAYQPGWPAVSAGEAFMLLRDRTLLVEVERGRFLDSAIEHGRVYLEGPGAALKVAATARGGAGDILRLFRESPLRQFAGDEPERWQVDGAALTELSLAIPLGGGRPDVSVASRLTEGAAAAPELRLEFAALQGDVFYRTATGVRSEGLGGRFLGEPFSALIRTPQVEPLRTRIELSGQMPVHELAAWSGVDLLDSLTGKSAYNARLELCAVGEGCNRLLVASDLRGVAAPWPNPLGKSGNEQRPLQVSLDLNSRRLRFNYDQQLRAVFGLGGPLRARLTFGGERPEPPAAAGLWIDGYIDALDAAQVQALLEAQGWIGGDGDAAGGDGAAAGPLRELDLRLGRLSVGEQSFEQVAVQLKPAPWRLRVDTPRLAGSLDWPAGPGRPYQLDLERLLLPRPQPSASAAETPVGGPIDLGVIPAMDVRISELRLGERSFGNWRMAVRPQSGRLRFDDIAGEVGSVDIQGSGVWQEAPAATDLTLKLNGKDLGDVLAAWGNGRVLESDHVEGYAQLRWTDRPWRFALAKASGELSFALESGRIIESGSASNLLRIFGVLNLNSLARRLKLDFSDLWKSGLAFDHLTGRYNLAAGRARTLEPLRLEGPSADMTMTGVLDAVAETVDQEMEVTLPLTSNIPLAAILLGAPQVAGAVFLIDKLIGDQLEKVTTVRYRLSGDWDNPEVSIIRTAPPAEKVFPGDR</sequence>
<feature type="domain" description="YhdP central" evidence="1">
    <location>
        <begin position="2"/>
        <end position="1255"/>
    </location>
</feature>
<comment type="caution">
    <text evidence="2">The sequence shown here is derived from an EMBL/GenBank/DDBJ whole genome shotgun (WGS) entry which is preliminary data.</text>
</comment>
<dbReference type="RefSeq" id="WP_188860960.1">
    <property type="nucleotide sequence ID" value="NZ_BMLT01000006.1"/>
</dbReference>
<evidence type="ECO:0000313" key="3">
    <source>
        <dbReference type="Proteomes" id="UP000599578"/>
    </source>
</evidence>
<name>A0A918DUD5_9GAMM</name>
<reference evidence="2 3" key="1">
    <citation type="journal article" date="2014" name="Int. J. Syst. Evol. Microbiol.">
        <title>Complete genome sequence of Corynebacterium casei LMG S-19264T (=DSM 44701T), isolated from a smear-ripened cheese.</title>
        <authorList>
            <consortium name="US DOE Joint Genome Institute (JGI-PGF)"/>
            <person name="Walter F."/>
            <person name="Albersmeier A."/>
            <person name="Kalinowski J."/>
            <person name="Ruckert C."/>
        </authorList>
    </citation>
    <scope>NUCLEOTIDE SEQUENCE [LARGE SCALE GENOMIC DNA]</scope>
    <source>
        <strain evidence="2 3">CGMCC 1.7286</strain>
    </source>
</reference>
<organism evidence="2 3">
    <name type="scientific">Marinobacterium nitratireducens</name>
    <dbReference type="NCBI Taxonomy" id="518897"/>
    <lineage>
        <taxon>Bacteria</taxon>
        <taxon>Pseudomonadati</taxon>
        <taxon>Pseudomonadota</taxon>
        <taxon>Gammaproteobacteria</taxon>
        <taxon>Oceanospirillales</taxon>
        <taxon>Oceanospirillaceae</taxon>
        <taxon>Marinobacterium</taxon>
    </lineage>
</organism>
<dbReference type="AlphaFoldDB" id="A0A918DUD5"/>
<dbReference type="EMBL" id="BMLT01000006">
    <property type="protein sequence ID" value="GGO82828.1"/>
    <property type="molecule type" value="Genomic_DNA"/>
</dbReference>
<dbReference type="Pfam" id="PF13116">
    <property type="entry name" value="YhdP"/>
    <property type="match status" value="1"/>
</dbReference>
<dbReference type="PANTHER" id="PTHR38690:SF1">
    <property type="entry name" value="PROTEASE"/>
    <property type="match status" value="1"/>
</dbReference>
<gene>
    <name evidence="2" type="ORF">GCM10011348_25090</name>
</gene>
<proteinExistence type="predicted"/>
<evidence type="ECO:0000313" key="2">
    <source>
        <dbReference type="EMBL" id="GGO82828.1"/>
    </source>
</evidence>
<protein>
    <submittedName>
        <fullName evidence="2">TIGR02099 family protein</fullName>
    </submittedName>
</protein>
<dbReference type="PANTHER" id="PTHR38690">
    <property type="entry name" value="PROTEASE-RELATED"/>
    <property type="match status" value="1"/>
</dbReference>
<dbReference type="InterPro" id="IPR025263">
    <property type="entry name" value="YhdP_central"/>
</dbReference>
<evidence type="ECO:0000259" key="1">
    <source>
        <dbReference type="Pfam" id="PF13116"/>
    </source>
</evidence>